<dbReference type="InterPro" id="IPR016032">
    <property type="entry name" value="Sig_transdc_resp-reg_C-effctor"/>
</dbReference>
<dbReference type="CDD" id="cd17535">
    <property type="entry name" value="REC_NarL-like"/>
    <property type="match status" value="1"/>
</dbReference>
<evidence type="ECO:0000256" key="1">
    <source>
        <dbReference type="ARBA" id="ARBA00022553"/>
    </source>
</evidence>
<dbReference type="SMART" id="SM00448">
    <property type="entry name" value="REC"/>
    <property type="match status" value="1"/>
</dbReference>
<feature type="domain" description="Response regulatory" evidence="7">
    <location>
        <begin position="5"/>
        <end position="120"/>
    </location>
</feature>
<dbReference type="EMBL" id="JBIGHX010000007">
    <property type="protein sequence ID" value="MFG6463789.1"/>
    <property type="molecule type" value="Genomic_DNA"/>
</dbReference>
<dbReference type="InterPro" id="IPR000792">
    <property type="entry name" value="Tscrpt_reg_LuxR_C"/>
</dbReference>
<comment type="caution">
    <text evidence="8">The sequence shown here is derived from an EMBL/GenBank/DDBJ whole genome shotgun (WGS) entry which is preliminary data.</text>
</comment>
<dbReference type="SMART" id="SM00421">
    <property type="entry name" value="HTH_LUXR"/>
    <property type="match status" value="1"/>
</dbReference>
<keyword evidence="4" id="KW-0804">Transcription</keyword>
<name>A0ABW7GP96_9BURK</name>
<dbReference type="InterPro" id="IPR011006">
    <property type="entry name" value="CheY-like_superfamily"/>
</dbReference>
<sequence>MTHARIYLVDDHAMVRQGLRALLGQAGHEVVGDSGDLTVALAELQQLTPDIVLVDLSLGERSGMELLEELQRRQLPVRPLVLTMSAQPRHVGMALRLGACGYVLKGSPSEELLQAIAALRAGRRHLGQGVAELAAHALAQGDGQDPFASLSVRERQVVTLVVNGHSSNEIATALHLSPKTVDSYRSRLMAKLGAPDVTALVKLALRHGLISDDS</sequence>
<dbReference type="PANTHER" id="PTHR43214">
    <property type="entry name" value="TWO-COMPONENT RESPONSE REGULATOR"/>
    <property type="match status" value="1"/>
</dbReference>
<evidence type="ECO:0000256" key="2">
    <source>
        <dbReference type="ARBA" id="ARBA00023015"/>
    </source>
</evidence>
<organism evidence="8 9">
    <name type="scientific">Pelomonas lactea</name>
    <dbReference type="NCBI Taxonomy" id="3299030"/>
    <lineage>
        <taxon>Bacteria</taxon>
        <taxon>Pseudomonadati</taxon>
        <taxon>Pseudomonadota</taxon>
        <taxon>Betaproteobacteria</taxon>
        <taxon>Burkholderiales</taxon>
        <taxon>Sphaerotilaceae</taxon>
        <taxon>Roseateles</taxon>
    </lineage>
</organism>
<dbReference type="RefSeq" id="WP_394512974.1">
    <property type="nucleotide sequence ID" value="NZ_JBIGHX010000007.1"/>
</dbReference>
<keyword evidence="3" id="KW-0238">DNA-binding</keyword>
<dbReference type="InterPro" id="IPR039420">
    <property type="entry name" value="WalR-like"/>
</dbReference>
<feature type="domain" description="HTH luxR-type" evidence="6">
    <location>
        <begin position="143"/>
        <end position="208"/>
    </location>
</feature>
<evidence type="ECO:0000313" key="9">
    <source>
        <dbReference type="Proteomes" id="UP001606302"/>
    </source>
</evidence>
<dbReference type="PROSITE" id="PS50043">
    <property type="entry name" value="HTH_LUXR_2"/>
    <property type="match status" value="1"/>
</dbReference>
<dbReference type="Pfam" id="PF00196">
    <property type="entry name" value="GerE"/>
    <property type="match status" value="1"/>
</dbReference>
<feature type="modified residue" description="4-aspartylphosphate" evidence="5">
    <location>
        <position position="55"/>
    </location>
</feature>
<dbReference type="InterPro" id="IPR058245">
    <property type="entry name" value="NreC/VraR/RcsB-like_REC"/>
</dbReference>
<accession>A0ABW7GP96</accession>
<proteinExistence type="predicted"/>
<keyword evidence="9" id="KW-1185">Reference proteome</keyword>
<dbReference type="SUPFAM" id="SSF46894">
    <property type="entry name" value="C-terminal effector domain of the bipartite response regulators"/>
    <property type="match status" value="1"/>
</dbReference>
<evidence type="ECO:0000256" key="5">
    <source>
        <dbReference type="PROSITE-ProRule" id="PRU00169"/>
    </source>
</evidence>
<dbReference type="PROSITE" id="PS50110">
    <property type="entry name" value="RESPONSE_REGULATORY"/>
    <property type="match status" value="1"/>
</dbReference>
<dbReference type="CDD" id="cd06170">
    <property type="entry name" value="LuxR_C_like"/>
    <property type="match status" value="1"/>
</dbReference>
<evidence type="ECO:0000256" key="4">
    <source>
        <dbReference type="ARBA" id="ARBA00023163"/>
    </source>
</evidence>
<evidence type="ECO:0000259" key="6">
    <source>
        <dbReference type="PROSITE" id="PS50043"/>
    </source>
</evidence>
<dbReference type="PRINTS" id="PR00038">
    <property type="entry name" value="HTHLUXR"/>
</dbReference>
<dbReference type="Gene3D" id="3.40.50.2300">
    <property type="match status" value="1"/>
</dbReference>
<reference evidence="8 9" key="1">
    <citation type="submission" date="2024-08" db="EMBL/GenBank/DDBJ databases">
        <authorList>
            <person name="Lu H."/>
        </authorList>
    </citation>
    <scope>NUCLEOTIDE SEQUENCE [LARGE SCALE GENOMIC DNA]</scope>
    <source>
        <strain evidence="8 9">DXS20W</strain>
    </source>
</reference>
<dbReference type="PANTHER" id="PTHR43214:SF41">
    <property type="entry name" value="NITRATE_NITRITE RESPONSE REGULATOR PROTEIN NARP"/>
    <property type="match status" value="1"/>
</dbReference>
<dbReference type="PROSITE" id="PS00622">
    <property type="entry name" value="HTH_LUXR_1"/>
    <property type="match status" value="1"/>
</dbReference>
<gene>
    <name evidence="8" type="ORF">ACG04Q_19600</name>
</gene>
<evidence type="ECO:0000313" key="8">
    <source>
        <dbReference type="EMBL" id="MFG6463789.1"/>
    </source>
</evidence>
<evidence type="ECO:0000259" key="7">
    <source>
        <dbReference type="PROSITE" id="PS50110"/>
    </source>
</evidence>
<keyword evidence="1 5" id="KW-0597">Phosphoprotein</keyword>
<dbReference type="SUPFAM" id="SSF52172">
    <property type="entry name" value="CheY-like"/>
    <property type="match status" value="1"/>
</dbReference>
<dbReference type="Pfam" id="PF00072">
    <property type="entry name" value="Response_reg"/>
    <property type="match status" value="1"/>
</dbReference>
<dbReference type="InterPro" id="IPR001789">
    <property type="entry name" value="Sig_transdc_resp-reg_receiver"/>
</dbReference>
<dbReference type="Proteomes" id="UP001606302">
    <property type="component" value="Unassembled WGS sequence"/>
</dbReference>
<keyword evidence="2" id="KW-0805">Transcription regulation</keyword>
<protein>
    <submittedName>
        <fullName evidence="8">Response regulator</fullName>
    </submittedName>
</protein>
<evidence type="ECO:0000256" key="3">
    <source>
        <dbReference type="ARBA" id="ARBA00023125"/>
    </source>
</evidence>